<reference evidence="5" key="1">
    <citation type="submission" date="2023-02" db="EMBL/GenBank/DDBJ databases">
        <title>Genome of toxic invasive species Heracleum sosnowskyi carries increased number of genes despite the absence of recent whole-genome duplications.</title>
        <authorList>
            <person name="Schelkunov M."/>
            <person name="Shtratnikova V."/>
            <person name="Makarenko M."/>
            <person name="Klepikova A."/>
            <person name="Omelchenko D."/>
            <person name="Novikova G."/>
            <person name="Obukhova E."/>
            <person name="Bogdanov V."/>
            <person name="Penin A."/>
            <person name="Logacheva M."/>
        </authorList>
    </citation>
    <scope>NUCLEOTIDE SEQUENCE</scope>
    <source>
        <strain evidence="5">Hsosn_3</strain>
        <tissue evidence="5">Leaf</tissue>
    </source>
</reference>
<dbReference type="Gene3D" id="3.90.930.12">
    <property type="entry name" value="Ribosomal protein L6, alpha-beta domain"/>
    <property type="match status" value="1"/>
</dbReference>
<dbReference type="Pfam" id="PF00347">
    <property type="entry name" value="Ribosomal_L6"/>
    <property type="match status" value="1"/>
</dbReference>
<dbReference type="GO" id="GO:0003735">
    <property type="term" value="F:structural constituent of ribosome"/>
    <property type="evidence" value="ECO:0007669"/>
    <property type="project" value="InterPro"/>
</dbReference>
<comment type="similarity">
    <text evidence="1">Belongs to the universal ribosomal protein uL6 family.</text>
</comment>
<dbReference type="GO" id="GO:0019843">
    <property type="term" value="F:rRNA binding"/>
    <property type="evidence" value="ECO:0007669"/>
    <property type="project" value="InterPro"/>
</dbReference>
<evidence type="ECO:0000259" key="4">
    <source>
        <dbReference type="Pfam" id="PF00347"/>
    </source>
</evidence>
<dbReference type="Proteomes" id="UP001237642">
    <property type="component" value="Unassembled WGS sequence"/>
</dbReference>
<dbReference type="PANTHER" id="PTHR11655:SF17">
    <property type="entry name" value="RIBOSOMAL PROTEIN L6-RELATED"/>
    <property type="match status" value="1"/>
</dbReference>
<comment type="caution">
    <text evidence="5">The sequence shown here is derived from an EMBL/GenBank/DDBJ whole genome shotgun (WGS) entry which is preliminary data.</text>
</comment>
<dbReference type="InterPro" id="IPR000702">
    <property type="entry name" value="Ribosomal_uL6-like"/>
</dbReference>
<evidence type="ECO:0000256" key="2">
    <source>
        <dbReference type="ARBA" id="ARBA00022980"/>
    </source>
</evidence>
<dbReference type="InterPro" id="IPR036789">
    <property type="entry name" value="Ribosomal_uL6-like_a/b-dom_sf"/>
</dbReference>
<name>A0AAD8HVH9_9APIA</name>
<dbReference type="AlphaFoldDB" id="A0AAD8HVH9"/>
<dbReference type="GO" id="GO:1990904">
    <property type="term" value="C:ribonucleoprotein complex"/>
    <property type="evidence" value="ECO:0007669"/>
    <property type="project" value="UniProtKB-KW"/>
</dbReference>
<evidence type="ECO:0000313" key="6">
    <source>
        <dbReference type="Proteomes" id="UP001237642"/>
    </source>
</evidence>
<sequence length="130" mass="14917">MEGKFFRILRIAGLGYKARSESEGRLLYLKIGYNHEVQVTVPPAVRVFCFKPNATQKERKVATASPKRTVEIPKVEQIMCFVGIDKQRVNKFAADVRSLKPPEIYTGKGIFYMDEVLNLRPMYKKMTGSR</sequence>
<dbReference type="GO" id="GO:0005840">
    <property type="term" value="C:ribosome"/>
    <property type="evidence" value="ECO:0007669"/>
    <property type="project" value="UniProtKB-KW"/>
</dbReference>
<dbReference type="InterPro" id="IPR020040">
    <property type="entry name" value="Ribosomal_uL6_a/b-dom"/>
</dbReference>
<dbReference type="EMBL" id="JAUIZM010000007">
    <property type="protein sequence ID" value="KAK1373496.1"/>
    <property type="molecule type" value="Genomic_DNA"/>
</dbReference>
<keyword evidence="3" id="KW-0687">Ribonucleoprotein</keyword>
<accession>A0AAD8HVH9</accession>
<dbReference type="GO" id="GO:0006412">
    <property type="term" value="P:translation"/>
    <property type="evidence" value="ECO:0007669"/>
    <property type="project" value="InterPro"/>
</dbReference>
<proteinExistence type="inferred from homology"/>
<dbReference type="PANTHER" id="PTHR11655">
    <property type="entry name" value="60S/50S RIBOSOMAL PROTEIN L6/L9"/>
    <property type="match status" value="1"/>
</dbReference>
<feature type="domain" description="Large ribosomal subunit protein uL6 alpha-beta" evidence="4">
    <location>
        <begin position="65"/>
        <end position="110"/>
    </location>
</feature>
<keyword evidence="6" id="KW-1185">Reference proteome</keyword>
<evidence type="ECO:0000313" key="5">
    <source>
        <dbReference type="EMBL" id="KAK1373496.1"/>
    </source>
</evidence>
<evidence type="ECO:0000256" key="1">
    <source>
        <dbReference type="ARBA" id="ARBA00009356"/>
    </source>
</evidence>
<protein>
    <submittedName>
        <fullName evidence="5">60S ribosomal protein L6, mitochondrial-like</fullName>
    </submittedName>
</protein>
<gene>
    <name evidence="5" type="ORF">POM88_029689</name>
</gene>
<dbReference type="SUPFAM" id="SSF56053">
    <property type="entry name" value="Ribosomal protein L6"/>
    <property type="match status" value="1"/>
</dbReference>
<evidence type="ECO:0000256" key="3">
    <source>
        <dbReference type="ARBA" id="ARBA00023274"/>
    </source>
</evidence>
<reference evidence="5" key="2">
    <citation type="submission" date="2023-05" db="EMBL/GenBank/DDBJ databases">
        <authorList>
            <person name="Schelkunov M.I."/>
        </authorList>
    </citation>
    <scope>NUCLEOTIDE SEQUENCE</scope>
    <source>
        <strain evidence="5">Hsosn_3</strain>
        <tissue evidence="5">Leaf</tissue>
    </source>
</reference>
<organism evidence="5 6">
    <name type="scientific">Heracleum sosnowskyi</name>
    <dbReference type="NCBI Taxonomy" id="360622"/>
    <lineage>
        <taxon>Eukaryota</taxon>
        <taxon>Viridiplantae</taxon>
        <taxon>Streptophyta</taxon>
        <taxon>Embryophyta</taxon>
        <taxon>Tracheophyta</taxon>
        <taxon>Spermatophyta</taxon>
        <taxon>Magnoliopsida</taxon>
        <taxon>eudicotyledons</taxon>
        <taxon>Gunneridae</taxon>
        <taxon>Pentapetalae</taxon>
        <taxon>asterids</taxon>
        <taxon>campanulids</taxon>
        <taxon>Apiales</taxon>
        <taxon>Apiaceae</taxon>
        <taxon>Apioideae</taxon>
        <taxon>apioid superclade</taxon>
        <taxon>Tordylieae</taxon>
        <taxon>Tordyliinae</taxon>
        <taxon>Heracleum</taxon>
    </lineage>
</organism>
<keyword evidence="2 5" id="KW-0689">Ribosomal protein</keyword>